<keyword evidence="2" id="KW-1185">Reference proteome</keyword>
<organism evidence="1 2">
    <name type="scientific">Centaurea solstitialis</name>
    <name type="common">yellow star-thistle</name>
    <dbReference type="NCBI Taxonomy" id="347529"/>
    <lineage>
        <taxon>Eukaryota</taxon>
        <taxon>Viridiplantae</taxon>
        <taxon>Streptophyta</taxon>
        <taxon>Embryophyta</taxon>
        <taxon>Tracheophyta</taxon>
        <taxon>Spermatophyta</taxon>
        <taxon>Magnoliopsida</taxon>
        <taxon>eudicotyledons</taxon>
        <taxon>Gunneridae</taxon>
        <taxon>Pentapetalae</taxon>
        <taxon>asterids</taxon>
        <taxon>campanulids</taxon>
        <taxon>Asterales</taxon>
        <taxon>Asteraceae</taxon>
        <taxon>Carduoideae</taxon>
        <taxon>Cardueae</taxon>
        <taxon>Centaureinae</taxon>
        <taxon>Centaurea</taxon>
    </lineage>
</organism>
<dbReference type="AlphaFoldDB" id="A0AA38W9E0"/>
<proteinExistence type="predicted"/>
<reference evidence="1" key="1">
    <citation type="submission" date="2023-03" db="EMBL/GenBank/DDBJ databases">
        <title>Chromosome-scale reference genome and RAD-based genetic map of yellow starthistle (Centaurea solstitialis) reveal putative structural variation and QTLs associated with invader traits.</title>
        <authorList>
            <person name="Reatini B."/>
            <person name="Cang F.A."/>
            <person name="Jiang Q."/>
            <person name="Mckibben M.T.W."/>
            <person name="Barker M.S."/>
            <person name="Rieseberg L.H."/>
            <person name="Dlugosch K.M."/>
        </authorList>
    </citation>
    <scope>NUCLEOTIDE SEQUENCE</scope>
    <source>
        <strain evidence="1">CAN-66</strain>
        <tissue evidence="1">Leaf</tissue>
    </source>
</reference>
<name>A0AA38W9E0_9ASTR</name>
<evidence type="ECO:0000313" key="2">
    <source>
        <dbReference type="Proteomes" id="UP001172457"/>
    </source>
</evidence>
<dbReference type="Proteomes" id="UP001172457">
    <property type="component" value="Chromosome 7"/>
</dbReference>
<protein>
    <submittedName>
        <fullName evidence="1">Uncharacterized protein</fullName>
    </submittedName>
</protein>
<accession>A0AA38W9E0</accession>
<evidence type="ECO:0000313" key="1">
    <source>
        <dbReference type="EMBL" id="KAJ9540036.1"/>
    </source>
</evidence>
<gene>
    <name evidence="1" type="ORF">OSB04_026542</name>
</gene>
<dbReference type="EMBL" id="JARYMX010000007">
    <property type="protein sequence ID" value="KAJ9540036.1"/>
    <property type="molecule type" value="Genomic_DNA"/>
</dbReference>
<comment type="caution">
    <text evidence="1">The sequence shown here is derived from an EMBL/GenBank/DDBJ whole genome shotgun (WGS) entry which is preliminary data.</text>
</comment>
<sequence length="164" mass="18566">MDPPLYTSKMDTTEYRGYGFREIVPSECKRDNKLDEKGMKQYLLPSGIEDDETNIHKYPTGSLPQASHAPYTVDPKPFTAIPDFIFSTTEFTFSSLPYASTIGTTEIQSALNNAEAKQREQKPHISIFGGRKYSRRDMNESYSSKAIERTSSEIPDKSLLFSQS</sequence>